<reference evidence="1 2" key="1">
    <citation type="submission" date="2014-02" db="EMBL/GenBank/DDBJ databases">
        <title>Draft Genome of Hylemonella gracilis isolated from the Niagara River.</title>
        <authorList>
            <person name="Pawlowski D.R."/>
            <person name="Koudelka G.B."/>
        </authorList>
    </citation>
    <scope>NUCLEOTIDE SEQUENCE [LARGE SCALE GENOMIC DNA]</scope>
    <source>
        <strain evidence="1 2">Niagara R</strain>
    </source>
</reference>
<organism evidence="1 2">
    <name type="scientific">Hylemonella gracilis str. Niagara R</name>
    <dbReference type="NCBI Taxonomy" id="1458275"/>
    <lineage>
        <taxon>Bacteria</taxon>
        <taxon>Pseudomonadati</taxon>
        <taxon>Pseudomonadota</taxon>
        <taxon>Betaproteobacteria</taxon>
        <taxon>Burkholderiales</taxon>
        <taxon>Comamonadaceae</taxon>
        <taxon>Hylemonella</taxon>
    </lineage>
</organism>
<sequence>MGAHKNYFETDESELAAGIEERSIKVIYDFIDWPNEMPDPIDEVPYYSKEELQRMKAGMRGIADYVNSWRQV</sequence>
<dbReference type="EMBL" id="JEMG01000001">
    <property type="protein sequence ID" value="EYC52778.1"/>
    <property type="molecule type" value="Genomic_DNA"/>
</dbReference>
<name>A0A016XNI1_9BURK</name>
<dbReference type="AlphaFoldDB" id="A0A016XNI1"/>
<evidence type="ECO:0000313" key="2">
    <source>
        <dbReference type="Proteomes" id="UP000023268"/>
    </source>
</evidence>
<proteinExistence type="predicted"/>
<dbReference type="Proteomes" id="UP000023268">
    <property type="component" value="Unassembled WGS sequence"/>
</dbReference>
<gene>
    <name evidence="1" type="ORF">AZ34_03670</name>
</gene>
<accession>A0A016XNI1</accession>
<comment type="caution">
    <text evidence="1">The sequence shown here is derived from an EMBL/GenBank/DDBJ whole genome shotgun (WGS) entry which is preliminary data.</text>
</comment>
<protein>
    <submittedName>
        <fullName evidence="1">Uncharacterized protein</fullName>
    </submittedName>
</protein>
<evidence type="ECO:0000313" key="1">
    <source>
        <dbReference type="EMBL" id="EYC52778.1"/>
    </source>
</evidence>